<dbReference type="SUPFAM" id="SSF53335">
    <property type="entry name" value="S-adenosyl-L-methionine-dependent methyltransferases"/>
    <property type="match status" value="1"/>
</dbReference>
<evidence type="ECO:0000256" key="7">
    <source>
        <dbReference type="RuleBase" id="RU003836"/>
    </source>
</evidence>
<evidence type="ECO:0000256" key="5">
    <source>
        <dbReference type="HAMAP-Rule" id="MF_00198"/>
    </source>
</evidence>
<feature type="active site" description="Proton acceptor" evidence="5 6">
    <location>
        <position position="156"/>
    </location>
</feature>
<proteinExistence type="inferred from homology"/>
<dbReference type="InterPro" id="IPR001045">
    <property type="entry name" value="Spermi_synthase"/>
</dbReference>
<evidence type="ECO:0000256" key="3">
    <source>
        <dbReference type="ARBA" id="ARBA00023066"/>
    </source>
</evidence>
<feature type="binding site" evidence="5">
    <location>
        <position position="88"/>
    </location>
    <ligand>
        <name>spermidine</name>
        <dbReference type="ChEBI" id="CHEBI:57834"/>
    </ligand>
</feature>
<organism evidence="10 11">
    <name type="scientific">Desulfurella multipotens</name>
    <dbReference type="NCBI Taxonomy" id="79269"/>
    <lineage>
        <taxon>Bacteria</taxon>
        <taxon>Pseudomonadati</taxon>
        <taxon>Campylobacterota</taxon>
        <taxon>Desulfurellia</taxon>
        <taxon>Desulfurellales</taxon>
        <taxon>Desulfurellaceae</taxon>
        <taxon>Desulfurella</taxon>
    </lineage>
</organism>
<dbReference type="EMBL" id="FMYU01000003">
    <property type="protein sequence ID" value="SDC25755.1"/>
    <property type="molecule type" value="Genomic_DNA"/>
</dbReference>
<dbReference type="NCBIfam" id="NF002010">
    <property type="entry name" value="PRK00811.1"/>
    <property type="match status" value="1"/>
</dbReference>
<gene>
    <name evidence="5" type="primary">speE</name>
    <name evidence="10" type="ORF">SAMN05660835_00556</name>
</gene>
<dbReference type="UniPathway" id="UPA00248">
    <property type="reaction ID" value="UER00314"/>
</dbReference>
<sequence length="280" mass="32228">MDPEIWFTEKYGNNVGLTFKVKEILNTQISKYQRLDIIDTYEFGKVMLLDGLVMLTQKDEFVYHEMISAPAVMSLKNRNKALIIGGGDGGTARELTKYDFDKIIEVEIDEVVVENSKKFLDFTACGYNDKRVEIIIGDGVEFVKNTNEKFDLVIIDSTDPFGAAEGLFSGEFYSNVYNILNNDGIVVAQAENPYYNPDWFLKSRRNMQKAFGLNTLNYCAFIPTYPSGMWLFSIGYKNIDLHDYFNEELYKKNANSYKYYNSQIHKACFALPQFVLKLIK</sequence>
<dbReference type="InterPro" id="IPR029063">
    <property type="entry name" value="SAM-dependent_MTases_sf"/>
</dbReference>
<evidence type="ECO:0000313" key="10">
    <source>
        <dbReference type="EMBL" id="SDC25755.1"/>
    </source>
</evidence>
<feature type="binding site" evidence="5">
    <location>
        <begin position="156"/>
        <end position="159"/>
    </location>
    <ligand>
        <name>spermidine</name>
        <dbReference type="ChEBI" id="CHEBI:57834"/>
    </ligand>
</feature>
<keyword evidence="3 5" id="KW-0745">Spermidine biosynthesis</keyword>
<feature type="binding site" evidence="5">
    <location>
        <position position="107"/>
    </location>
    <ligand>
        <name>S-methyl-5'-thioadenosine</name>
        <dbReference type="ChEBI" id="CHEBI:17509"/>
    </ligand>
</feature>
<dbReference type="Gene3D" id="2.30.140.10">
    <property type="entry name" value="Spermidine synthase, tetramerisation domain"/>
    <property type="match status" value="1"/>
</dbReference>
<feature type="binding site" evidence="5">
    <location>
        <position position="64"/>
    </location>
    <ligand>
        <name>spermidine</name>
        <dbReference type="ChEBI" id="CHEBI:57834"/>
    </ligand>
</feature>
<comment type="similarity">
    <text evidence="1 5 7">Belongs to the spermidine/spermine synthase family.</text>
</comment>
<evidence type="ECO:0000313" key="11">
    <source>
        <dbReference type="Proteomes" id="UP000199411"/>
    </source>
</evidence>
<evidence type="ECO:0000256" key="4">
    <source>
        <dbReference type="ARBA" id="ARBA00023115"/>
    </source>
</evidence>
<comment type="function">
    <text evidence="5">Catalyzes the irreversible transfer of a propylamine group from the amino donor S-adenosylmethioninamine (decarboxy-AdoMet) to putrescine (1,4-diaminobutane) to yield spermidine.</text>
</comment>
<dbReference type="Pfam" id="PF17284">
    <property type="entry name" value="Spermine_synt_N"/>
    <property type="match status" value="1"/>
</dbReference>
<dbReference type="PANTHER" id="PTHR11558">
    <property type="entry name" value="SPERMIDINE/SPERMINE SYNTHASE"/>
    <property type="match status" value="1"/>
</dbReference>
<dbReference type="PROSITE" id="PS51006">
    <property type="entry name" value="PABS_2"/>
    <property type="match status" value="1"/>
</dbReference>
<evidence type="ECO:0000256" key="1">
    <source>
        <dbReference type="ARBA" id="ARBA00007867"/>
    </source>
</evidence>
<dbReference type="GO" id="GO:0004766">
    <property type="term" value="F:spermidine synthase activity"/>
    <property type="evidence" value="ECO:0007669"/>
    <property type="project" value="UniProtKB-UniRule"/>
</dbReference>
<evidence type="ECO:0000256" key="6">
    <source>
        <dbReference type="PROSITE-ProRule" id="PRU00354"/>
    </source>
</evidence>
<comment type="pathway">
    <text evidence="5">Amine and polyamine biosynthesis; spermidine biosynthesis; spermidine from putrescine: step 1/1.</text>
</comment>
<comment type="subunit">
    <text evidence="5">Homodimer or homotetramer.</text>
</comment>
<feature type="binding site" evidence="5">
    <location>
        <position position="33"/>
    </location>
    <ligand>
        <name>S-methyl-5'-thioadenosine</name>
        <dbReference type="ChEBI" id="CHEBI:17509"/>
    </ligand>
</feature>
<dbReference type="InterPro" id="IPR035246">
    <property type="entry name" value="Spermidine_synt_N"/>
</dbReference>
<dbReference type="InterPro" id="IPR030373">
    <property type="entry name" value="PABS_CS"/>
</dbReference>
<dbReference type="CDD" id="cd02440">
    <property type="entry name" value="AdoMet_MTases"/>
    <property type="match status" value="1"/>
</dbReference>
<dbReference type="RefSeq" id="WP_092128022.1">
    <property type="nucleotide sequence ID" value="NZ_FMYU01000003.1"/>
</dbReference>
<keyword evidence="11" id="KW-1185">Reference proteome</keyword>
<feature type="domain" description="PABS" evidence="9">
    <location>
        <begin position="4"/>
        <end position="237"/>
    </location>
</feature>
<feature type="binding site" evidence="5">
    <location>
        <begin position="138"/>
        <end position="139"/>
    </location>
    <ligand>
        <name>S-methyl-5'-thioadenosine</name>
        <dbReference type="ChEBI" id="CHEBI:17509"/>
    </ligand>
</feature>
<accession>A0A1G6K566</accession>
<name>A0A1G6K566_9BACT</name>
<comment type="caution">
    <text evidence="5">Lacks conserved residue(s) required for the propagation of feature annotation.</text>
</comment>
<dbReference type="OrthoDB" id="9793120at2"/>
<dbReference type="Gene3D" id="3.40.50.150">
    <property type="entry name" value="Vaccinia Virus protein VP39"/>
    <property type="match status" value="1"/>
</dbReference>
<comment type="catalytic activity">
    <reaction evidence="5 8">
        <text>S-adenosyl 3-(methylsulfanyl)propylamine + putrescine = S-methyl-5'-thioadenosine + spermidine + H(+)</text>
        <dbReference type="Rhea" id="RHEA:12721"/>
        <dbReference type="ChEBI" id="CHEBI:15378"/>
        <dbReference type="ChEBI" id="CHEBI:17509"/>
        <dbReference type="ChEBI" id="CHEBI:57443"/>
        <dbReference type="ChEBI" id="CHEBI:57834"/>
        <dbReference type="ChEBI" id="CHEBI:326268"/>
        <dbReference type="EC" id="2.5.1.16"/>
    </reaction>
</comment>
<evidence type="ECO:0000259" key="9">
    <source>
        <dbReference type="PROSITE" id="PS51006"/>
    </source>
</evidence>
<dbReference type="InterPro" id="IPR030374">
    <property type="entry name" value="PABS"/>
</dbReference>
<reference evidence="11" key="1">
    <citation type="submission" date="2016-10" db="EMBL/GenBank/DDBJ databases">
        <authorList>
            <person name="Varghese N."/>
            <person name="Submissions S."/>
        </authorList>
    </citation>
    <scope>NUCLEOTIDE SEQUENCE [LARGE SCALE GENOMIC DNA]</scope>
    <source>
        <strain evidence="11">DSM 8415</strain>
    </source>
</reference>
<dbReference type="HAMAP" id="MF_00198">
    <property type="entry name" value="Spermidine_synth"/>
    <property type="match status" value="1"/>
</dbReference>
<keyword evidence="2 5" id="KW-0808">Transferase</keyword>
<dbReference type="GO" id="GO:0008295">
    <property type="term" value="P:spermidine biosynthetic process"/>
    <property type="evidence" value="ECO:0007669"/>
    <property type="project" value="UniProtKB-UniRule"/>
</dbReference>
<dbReference type="PANTHER" id="PTHR11558:SF11">
    <property type="entry name" value="SPERMIDINE SYNTHASE"/>
    <property type="match status" value="1"/>
</dbReference>
<dbReference type="PROSITE" id="PS01330">
    <property type="entry name" value="PABS_1"/>
    <property type="match status" value="1"/>
</dbReference>
<dbReference type="EC" id="2.5.1.16" evidence="5"/>
<evidence type="ECO:0000256" key="8">
    <source>
        <dbReference type="RuleBase" id="RU003837"/>
    </source>
</evidence>
<dbReference type="AlphaFoldDB" id="A0A1G6K566"/>
<dbReference type="NCBIfam" id="TIGR00417">
    <property type="entry name" value="speE"/>
    <property type="match status" value="1"/>
</dbReference>
<dbReference type="Proteomes" id="UP000199411">
    <property type="component" value="Unassembled WGS sequence"/>
</dbReference>
<protein>
    <recommendedName>
        <fullName evidence="5">Polyamine aminopropyltransferase</fullName>
    </recommendedName>
    <alternativeName>
        <fullName evidence="5">Putrescine aminopropyltransferase</fullName>
        <shortName evidence="5">PAPT</shortName>
    </alternativeName>
    <alternativeName>
        <fullName evidence="5">Spermidine synthase</fullName>
        <shortName evidence="5">SPDS</shortName>
        <shortName evidence="5">SPDSY</shortName>
        <ecNumber evidence="5">2.5.1.16</ecNumber>
    </alternativeName>
</protein>
<dbReference type="InterPro" id="IPR037163">
    <property type="entry name" value="Spermidine_synt_N_sf"/>
</dbReference>
<dbReference type="Pfam" id="PF01564">
    <property type="entry name" value="Spermine_synth"/>
    <property type="match status" value="1"/>
</dbReference>
<keyword evidence="4 5" id="KW-0620">Polyamine biosynthesis</keyword>
<evidence type="ECO:0000256" key="2">
    <source>
        <dbReference type="ARBA" id="ARBA00022679"/>
    </source>
</evidence>